<gene>
    <name evidence="2" type="ORF">EHF33_19800</name>
</gene>
<evidence type="ECO:0008006" key="4">
    <source>
        <dbReference type="Google" id="ProtNLM"/>
    </source>
</evidence>
<dbReference type="PANTHER" id="PTHR33678">
    <property type="entry name" value="BLL1576 PROTEIN"/>
    <property type="match status" value="1"/>
</dbReference>
<evidence type="ECO:0000256" key="1">
    <source>
        <dbReference type="SAM" id="MobiDB-lite"/>
    </source>
</evidence>
<keyword evidence="2" id="KW-0614">Plasmid</keyword>
<feature type="compositionally biased region" description="Basic and acidic residues" evidence="1">
    <location>
        <begin position="22"/>
        <end position="55"/>
    </location>
</feature>
<dbReference type="PANTHER" id="PTHR33678:SF1">
    <property type="entry name" value="BLL1576 PROTEIN"/>
    <property type="match status" value="1"/>
</dbReference>
<sequence>MVELLEIIGKLTARVDALERENKQLRQDNEQLRSENEALRTENDRLKKRIDELERKSKKYVAPYSREQPKADPKPPGRHAGQGPFVSKQRPTREQVTRVVDVTLRNCCVCGAELRAFKTDFAFITALPAAPPQVTEYHLKVGRCEVCGQDVRATHPEVAADQRGASAHRLSAEVYCLAHSLHYDLGIPVRKVPEVLRLTTGLSISQSALTRDALRVTRKAGVLHQQYQQLRDN</sequence>
<dbReference type="InterPro" id="IPR052344">
    <property type="entry name" value="Transposase-related"/>
</dbReference>
<dbReference type="EMBL" id="CP034187">
    <property type="protein sequence ID" value="AZI45162.1"/>
    <property type="molecule type" value="Genomic_DNA"/>
</dbReference>
<keyword evidence="3" id="KW-1185">Reference proteome</keyword>
<proteinExistence type="predicted"/>
<dbReference type="KEGG" id="dph:EHF33_19800"/>
<evidence type="ECO:0000313" key="3">
    <source>
        <dbReference type="Proteomes" id="UP000276417"/>
    </source>
</evidence>
<protein>
    <recommendedName>
        <fullName evidence="4">Transposase</fullName>
    </recommendedName>
</protein>
<reference evidence="2 3" key="1">
    <citation type="submission" date="2018-11" db="EMBL/GenBank/DDBJ databases">
        <title>Deinococcus shelandsis sp. nov., isolated from South Shetland Islands soil of Antarctica.</title>
        <authorList>
            <person name="Tian J."/>
        </authorList>
    </citation>
    <scope>NUCLEOTIDE SEQUENCE [LARGE SCALE GENOMIC DNA]</scope>
    <source>
        <strain evidence="2 3">S14-83T</strain>
        <plasmid evidence="2 3">unnamed3</plasmid>
    </source>
</reference>
<dbReference type="Gene3D" id="1.20.5.1700">
    <property type="match status" value="1"/>
</dbReference>
<dbReference type="Proteomes" id="UP000276417">
    <property type="component" value="Plasmid unnamed3"/>
</dbReference>
<organism evidence="2 3">
    <name type="scientific">Deinococcus psychrotolerans</name>
    <dbReference type="NCBI Taxonomy" id="2489213"/>
    <lineage>
        <taxon>Bacteria</taxon>
        <taxon>Thermotogati</taxon>
        <taxon>Deinococcota</taxon>
        <taxon>Deinococci</taxon>
        <taxon>Deinococcales</taxon>
        <taxon>Deinococcaceae</taxon>
        <taxon>Deinococcus</taxon>
    </lineage>
</organism>
<geneLocation type="plasmid" evidence="2 3">
    <name>unnamed3</name>
</geneLocation>
<feature type="region of interest" description="Disordered" evidence="1">
    <location>
        <begin position="22"/>
        <end position="92"/>
    </location>
</feature>
<dbReference type="RefSeq" id="WP_124875502.1">
    <property type="nucleotide sequence ID" value="NZ_CP034187.1"/>
</dbReference>
<accession>A0A3G8YIU0</accession>
<name>A0A3G8YIU0_9DEIO</name>
<dbReference type="OrthoDB" id="53690at2"/>
<dbReference type="AlphaFoldDB" id="A0A3G8YIU0"/>
<evidence type="ECO:0000313" key="2">
    <source>
        <dbReference type="EMBL" id="AZI45162.1"/>
    </source>
</evidence>